<dbReference type="SUPFAM" id="SSF46689">
    <property type="entry name" value="Homeodomain-like"/>
    <property type="match status" value="1"/>
</dbReference>
<accession>A0A9J6PGN1</accession>
<sequence>MTMQAMQTARVVPMKKSDRTREEILRSAARLFRDRGYHASTLREIAQEAQIKAGSIYYHFGSKDEIIDEVLDLGLREVFNAVHAVMEADRDNPDHRARIGRAIREHLNLLVAHGEFTSANIRIYGQLPEDVRARHRPLRRQYAQLWEDLLSEARDAGAVRSDIEIVPLRQFLLGALNWTVEVFRPDRGSLDIHADRCMALVLDGISTGARNRL</sequence>
<dbReference type="PROSITE" id="PS50977">
    <property type="entry name" value="HTH_TETR_2"/>
    <property type="match status" value="1"/>
</dbReference>
<feature type="domain" description="HTH tetR-type" evidence="5">
    <location>
        <begin position="18"/>
        <end position="78"/>
    </location>
</feature>
<dbReference type="InterPro" id="IPR050109">
    <property type="entry name" value="HTH-type_TetR-like_transc_reg"/>
</dbReference>
<keyword evidence="1" id="KW-0805">Transcription regulation</keyword>
<dbReference type="AlphaFoldDB" id="A0A9J6PGN1"/>
<evidence type="ECO:0000256" key="1">
    <source>
        <dbReference type="ARBA" id="ARBA00023015"/>
    </source>
</evidence>
<evidence type="ECO:0000256" key="3">
    <source>
        <dbReference type="ARBA" id="ARBA00023163"/>
    </source>
</evidence>
<dbReference type="EMBL" id="JAMZFT010000004">
    <property type="protein sequence ID" value="MCP1337905.1"/>
    <property type="molecule type" value="Genomic_DNA"/>
</dbReference>
<dbReference type="Pfam" id="PF00440">
    <property type="entry name" value="TetR_N"/>
    <property type="match status" value="1"/>
</dbReference>
<protein>
    <submittedName>
        <fullName evidence="6">TetR/AcrR family transcriptional regulator</fullName>
    </submittedName>
</protein>
<reference evidence="6" key="1">
    <citation type="submission" date="2022-06" db="EMBL/GenBank/DDBJ databases">
        <title>Isolation and Genomics of Futiania mangrovii gen. nov., sp. nov., a Rare and Metabolically-versatile member in the Class Alphaproteobacteria.</title>
        <authorList>
            <person name="Liu L."/>
            <person name="Huang W.-C."/>
            <person name="Pan J."/>
            <person name="Li J."/>
            <person name="Huang Y."/>
            <person name="Du H."/>
            <person name="Liu Y."/>
            <person name="Li M."/>
        </authorList>
    </citation>
    <scope>NUCLEOTIDE SEQUENCE</scope>
    <source>
        <strain evidence="6">FT118</strain>
    </source>
</reference>
<dbReference type="InterPro" id="IPR041490">
    <property type="entry name" value="KstR2_TetR_C"/>
</dbReference>
<dbReference type="Gene3D" id="1.10.10.60">
    <property type="entry name" value="Homeodomain-like"/>
    <property type="match status" value="1"/>
</dbReference>
<evidence type="ECO:0000313" key="6">
    <source>
        <dbReference type="EMBL" id="MCP1337905.1"/>
    </source>
</evidence>
<evidence type="ECO:0000256" key="4">
    <source>
        <dbReference type="PROSITE-ProRule" id="PRU00335"/>
    </source>
</evidence>
<keyword evidence="7" id="KW-1185">Reference proteome</keyword>
<dbReference type="SUPFAM" id="SSF48498">
    <property type="entry name" value="Tetracyclin repressor-like, C-terminal domain"/>
    <property type="match status" value="1"/>
</dbReference>
<dbReference type="Pfam" id="PF17932">
    <property type="entry name" value="TetR_C_24"/>
    <property type="match status" value="1"/>
</dbReference>
<dbReference type="InterPro" id="IPR001647">
    <property type="entry name" value="HTH_TetR"/>
</dbReference>
<evidence type="ECO:0000313" key="7">
    <source>
        <dbReference type="Proteomes" id="UP001055804"/>
    </source>
</evidence>
<dbReference type="GO" id="GO:0003700">
    <property type="term" value="F:DNA-binding transcription factor activity"/>
    <property type="evidence" value="ECO:0007669"/>
    <property type="project" value="TreeGrafter"/>
</dbReference>
<dbReference type="PANTHER" id="PTHR30055:SF234">
    <property type="entry name" value="HTH-TYPE TRANSCRIPTIONAL REGULATOR BETI"/>
    <property type="match status" value="1"/>
</dbReference>
<dbReference type="InterPro" id="IPR009057">
    <property type="entry name" value="Homeodomain-like_sf"/>
</dbReference>
<name>A0A9J6PGN1_9PROT</name>
<dbReference type="Gene3D" id="1.10.357.10">
    <property type="entry name" value="Tetracycline Repressor, domain 2"/>
    <property type="match status" value="1"/>
</dbReference>
<organism evidence="6 7">
    <name type="scientific">Futiania mangrovi</name>
    <dbReference type="NCBI Taxonomy" id="2959716"/>
    <lineage>
        <taxon>Bacteria</taxon>
        <taxon>Pseudomonadati</taxon>
        <taxon>Pseudomonadota</taxon>
        <taxon>Alphaproteobacteria</taxon>
        <taxon>Futianiales</taxon>
        <taxon>Futianiaceae</taxon>
        <taxon>Futiania</taxon>
    </lineage>
</organism>
<comment type="caution">
    <text evidence="6">The sequence shown here is derived from an EMBL/GenBank/DDBJ whole genome shotgun (WGS) entry which is preliminary data.</text>
</comment>
<feature type="DNA-binding region" description="H-T-H motif" evidence="4">
    <location>
        <begin position="41"/>
        <end position="60"/>
    </location>
</feature>
<evidence type="ECO:0000259" key="5">
    <source>
        <dbReference type="PROSITE" id="PS50977"/>
    </source>
</evidence>
<dbReference type="Proteomes" id="UP001055804">
    <property type="component" value="Unassembled WGS sequence"/>
</dbReference>
<keyword evidence="2 4" id="KW-0238">DNA-binding</keyword>
<evidence type="ECO:0000256" key="2">
    <source>
        <dbReference type="ARBA" id="ARBA00023125"/>
    </source>
</evidence>
<dbReference type="GO" id="GO:0000976">
    <property type="term" value="F:transcription cis-regulatory region binding"/>
    <property type="evidence" value="ECO:0007669"/>
    <property type="project" value="TreeGrafter"/>
</dbReference>
<dbReference type="PANTHER" id="PTHR30055">
    <property type="entry name" value="HTH-TYPE TRANSCRIPTIONAL REGULATOR RUTR"/>
    <property type="match status" value="1"/>
</dbReference>
<gene>
    <name evidence="6" type="ORF">NJQ99_15895</name>
</gene>
<dbReference type="PRINTS" id="PR00455">
    <property type="entry name" value="HTHTETR"/>
</dbReference>
<proteinExistence type="predicted"/>
<keyword evidence="3" id="KW-0804">Transcription</keyword>
<dbReference type="InterPro" id="IPR036271">
    <property type="entry name" value="Tet_transcr_reg_TetR-rel_C_sf"/>
</dbReference>
<dbReference type="RefSeq" id="WP_269333865.1">
    <property type="nucleotide sequence ID" value="NZ_JAMZFT010000004.1"/>
</dbReference>